<dbReference type="PANTHER" id="PTHR10127">
    <property type="entry name" value="DISCOIDIN, CUB, EGF, LAMININ , AND ZINC METALLOPROTEASE DOMAIN CONTAINING"/>
    <property type="match status" value="1"/>
</dbReference>
<comment type="cofactor">
    <cofactor evidence="7">
        <name>Zn(2+)</name>
        <dbReference type="ChEBI" id="CHEBI:29105"/>
    </cofactor>
    <text evidence="7">Binds 1 zinc ion per subunit.</text>
</comment>
<dbReference type="PRINTS" id="PR00480">
    <property type="entry name" value="ASTACIN"/>
</dbReference>
<evidence type="ECO:0000256" key="2">
    <source>
        <dbReference type="ARBA" id="ARBA00022723"/>
    </source>
</evidence>
<keyword evidence="5 7" id="KW-0482">Metalloprotease</keyword>
<dbReference type="KEGG" id="bgt:106060331"/>
<dbReference type="EC" id="3.4.24.-" evidence="7"/>
<protein>
    <recommendedName>
        <fullName evidence="7">Metalloendopeptidase</fullName>
        <ecNumber evidence="7">3.4.24.-</ecNumber>
    </recommendedName>
</protein>
<dbReference type="VEuPathDB" id="VectorBase:BGLB026392"/>
<accession>A0A2C9L2S3</accession>
<organism evidence="9 10">
    <name type="scientific">Biomphalaria glabrata</name>
    <name type="common">Bloodfluke planorb</name>
    <name type="synonym">Freshwater snail</name>
    <dbReference type="NCBI Taxonomy" id="6526"/>
    <lineage>
        <taxon>Eukaryota</taxon>
        <taxon>Metazoa</taxon>
        <taxon>Spiralia</taxon>
        <taxon>Lophotrochozoa</taxon>
        <taxon>Mollusca</taxon>
        <taxon>Gastropoda</taxon>
        <taxon>Heterobranchia</taxon>
        <taxon>Euthyneura</taxon>
        <taxon>Panpulmonata</taxon>
        <taxon>Hygrophila</taxon>
        <taxon>Lymnaeoidea</taxon>
        <taxon>Planorbidae</taxon>
        <taxon>Biomphalaria</taxon>
    </lineage>
</organism>
<proteinExistence type="predicted"/>
<dbReference type="Pfam" id="PF01400">
    <property type="entry name" value="Astacin"/>
    <property type="match status" value="1"/>
</dbReference>
<dbReference type="GO" id="GO:0006508">
    <property type="term" value="P:proteolysis"/>
    <property type="evidence" value="ECO:0007669"/>
    <property type="project" value="UniProtKB-KW"/>
</dbReference>
<keyword evidence="1 7" id="KW-0645">Protease</keyword>
<keyword evidence="2 7" id="KW-0479">Metal-binding</keyword>
<evidence type="ECO:0000256" key="5">
    <source>
        <dbReference type="ARBA" id="ARBA00023049"/>
    </source>
</evidence>
<dbReference type="GO" id="GO:0004222">
    <property type="term" value="F:metalloendopeptidase activity"/>
    <property type="evidence" value="ECO:0007669"/>
    <property type="project" value="UniProtKB-UniRule"/>
</dbReference>
<evidence type="ECO:0000256" key="7">
    <source>
        <dbReference type="RuleBase" id="RU361183"/>
    </source>
</evidence>
<dbReference type="GO" id="GO:0046872">
    <property type="term" value="F:metal ion binding"/>
    <property type="evidence" value="ECO:0007669"/>
    <property type="project" value="UniProtKB-KW"/>
</dbReference>
<dbReference type="Proteomes" id="UP000076420">
    <property type="component" value="Unassembled WGS sequence"/>
</dbReference>
<dbReference type="Gene3D" id="3.40.390.10">
    <property type="entry name" value="Collagenase (Catalytic Domain)"/>
    <property type="match status" value="1"/>
</dbReference>
<evidence type="ECO:0000256" key="3">
    <source>
        <dbReference type="ARBA" id="ARBA00022801"/>
    </source>
</evidence>
<dbReference type="PROSITE" id="PS51864">
    <property type="entry name" value="ASTACIN"/>
    <property type="match status" value="1"/>
</dbReference>
<keyword evidence="4 7" id="KW-0862">Zinc</keyword>
<dbReference type="OrthoDB" id="6061307at2759"/>
<dbReference type="AlphaFoldDB" id="A0A2C9L2S3"/>
<gene>
    <name evidence="9" type="primary">106060331</name>
</gene>
<evidence type="ECO:0000256" key="4">
    <source>
        <dbReference type="ARBA" id="ARBA00022833"/>
    </source>
</evidence>
<dbReference type="InterPro" id="IPR001506">
    <property type="entry name" value="Peptidase_M12A"/>
</dbReference>
<reference evidence="9" key="1">
    <citation type="submission" date="2020-05" db="UniProtKB">
        <authorList>
            <consortium name="EnsemblMetazoa"/>
        </authorList>
    </citation>
    <scope>IDENTIFICATION</scope>
    <source>
        <strain evidence="9">BB02</strain>
    </source>
</reference>
<evidence type="ECO:0000256" key="6">
    <source>
        <dbReference type="PROSITE-ProRule" id="PRU01211"/>
    </source>
</evidence>
<sequence length="142" mass="16430">MLGHTIGFHHEHNRPDRDDYVTIIERNIPANLLYNLKNTRWMRSILTGCLTITVASCNTEGAFSLNGEITIKANDPKYQNVLGNRISLSFNDIKLANLMYKSHENCDKKNEMPRHRVLGQRLQMLLPRKSCPVLLDFWTFCV</sequence>
<dbReference type="SUPFAM" id="SSF55486">
    <property type="entry name" value="Metalloproteases ('zincins'), catalytic domain"/>
    <property type="match status" value="1"/>
</dbReference>
<evidence type="ECO:0000313" key="9">
    <source>
        <dbReference type="EnsemblMetazoa" id="BGLB026392-PA"/>
    </source>
</evidence>
<comment type="caution">
    <text evidence="6">Lacks conserved residue(s) required for the propagation of feature annotation.</text>
</comment>
<dbReference type="PANTHER" id="PTHR10127:SF780">
    <property type="entry name" value="METALLOENDOPEPTIDASE"/>
    <property type="match status" value="1"/>
</dbReference>
<evidence type="ECO:0000256" key="1">
    <source>
        <dbReference type="ARBA" id="ARBA00022670"/>
    </source>
</evidence>
<evidence type="ECO:0000313" key="10">
    <source>
        <dbReference type="Proteomes" id="UP000076420"/>
    </source>
</evidence>
<feature type="domain" description="Peptidase M12A" evidence="8">
    <location>
        <begin position="1"/>
        <end position="107"/>
    </location>
</feature>
<name>A0A2C9L2S3_BIOGL</name>
<dbReference type="VEuPathDB" id="VectorBase:BGLAX_037603"/>
<keyword evidence="3 7" id="KW-0378">Hydrolase</keyword>
<dbReference type="EnsemblMetazoa" id="BGLB026392-RA">
    <property type="protein sequence ID" value="BGLB026392-PA"/>
    <property type="gene ID" value="BGLB026392"/>
</dbReference>
<dbReference type="InterPro" id="IPR024079">
    <property type="entry name" value="MetalloPept_cat_dom_sf"/>
</dbReference>
<evidence type="ECO:0000259" key="8">
    <source>
        <dbReference type="PROSITE" id="PS51864"/>
    </source>
</evidence>